<feature type="transmembrane region" description="Helical" evidence="1">
    <location>
        <begin position="13"/>
        <end position="33"/>
    </location>
</feature>
<keyword evidence="1" id="KW-0472">Membrane</keyword>
<comment type="caution">
    <text evidence="2">The sequence shown here is derived from an EMBL/GenBank/DDBJ whole genome shotgun (WGS) entry which is preliminary data.</text>
</comment>
<reference evidence="2 3" key="1">
    <citation type="journal article" date="2015" name="Genome Announc.">
        <title>Expanding the biotechnology potential of lactobacilli through comparative genomics of 213 strains and associated genera.</title>
        <authorList>
            <person name="Sun Z."/>
            <person name="Harris H.M."/>
            <person name="McCann A."/>
            <person name="Guo C."/>
            <person name="Argimon S."/>
            <person name="Zhang W."/>
            <person name="Yang X."/>
            <person name="Jeffery I.B."/>
            <person name="Cooney J.C."/>
            <person name="Kagawa T.F."/>
            <person name="Liu W."/>
            <person name="Song Y."/>
            <person name="Salvetti E."/>
            <person name="Wrobel A."/>
            <person name="Rasinkangas P."/>
            <person name="Parkhill J."/>
            <person name="Rea M.C."/>
            <person name="O'Sullivan O."/>
            <person name="Ritari J."/>
            <person name="Douillard F.P."/>
            <person name="Paul Ross R."/>
            <person name="Yang R."/>
            <person name="Briner A.E."/>
            <person name="Felis G.E."/>
            <person name="de Vos W.M."/>
            <person name="Barrangou R."/>
            <person name="Klaenhammer T.R."/>
            <person name="Caufield P.W."/>
            <person name="Cui Y."/>
            <person name="Zhang H."/>
            <person name="O'Toole P.W."/>
        </authorList>
    </citation>
    <scope>NUCLEOTIDE SEQUENCE [LARGE SCALE GENOMIC DNA]</scope>
    <source>
        <strain evidence="2 3">DSM 19284</strain>
    </source>
</reference>
<dbReference type="PATRIC" id="fig|1293597.4.peg.1818"/>
<keyword evidence="3" id="KW-1185">Reference proteome</keyword>
<accession>A0A0R1M4V4</accession>
<name>A0A0R1M4V4_9LACO</name>
<keyword evidence="1" id="KW-1133">Transmembrane helix</keyword>
<evidence type="ECO:0000256" key="1">
    <source>
        <dbReference type="SAM" id="Phobius"/>
    </source>
</evidence>
<dbReference type="Proteomes" id="UP000051074">
    <property type="component" value="Unassembled WGS sequence"/>
</dbReference>
<proteinExistence type="predicted"/>
<dbReference type="EMBL" id="AZDU01000007">
    <property type="protein sequence ID" value="KRL03119.1"/>
    <property type="molecule type" value="Genomic_DNA"/>
</dbReference>
<gene>
    <name evidence="2" type="ORF">FC20_GL001705</name>
</gene>
<dbReference type="STRING" id="1293597.FC20_GL001705"/>
<dbReference type="AlphaFoldDB" id="A0A0R1M4V4"/>
<organism evidence="2 3">
    <name type="scientific">Lactobacillus equicursoris DSM 19284 = JCM 14600 = CIP 110162</name>
    <dbReference type="NCBI Taxonomy" id="1293597"/>
    <lineage>
        <taxon>Bacteria</taxon>
        <taxon>Bacillati</taxon>
        <taxon>Bacillota</taxon>
        <taxon>Bacilli</taxon>
        <taxon>Lactobacillales</taxon>
        <taxon>Lactobacillaceae</taxon>
        <taxon>Lactobacillus</taxon>
    </lineage>
</organism>
<keyword evidence="1" id="KW-0812">Transmembrane</keyword>
<sequence length="133" mass="15714">MYKFKEGKILKKYYPYLYGAFSGFLTFIAMFYICRHSFAMTTGLSAIWGVIGAVLVFASTSYTEYAIAEIERIADKYHLDEEFLSKLTNMSPSYFRVADDRLHLTAPRYFWPKILKILKKYDRERDQAENFHL</sequence>
<evidence type="ECO:0000313" key="2">
    <source>
        <dbReference type="EMBL" id="KRL03119.1"/>
    </source>
</evidence>
<protein>
    <submittedName>
        <fullName evidence="2">Uncharacterized protein</fullName>
    </submittedName>
</protein>
<feature type="transmembrane region" description="Helical" evidence="1">
    <location>
        <begin position="45"/>
        <end position="67"/>
    </location>
</feature>
<evidence type="ECO:0000313" key="3">
    <source>
        <dbReference type="Proteomes" id="UP000051074"/>
    </source>
</evidence>